<gene>
    <name evidence="9" type="ORF">SAMN05660909_01581</name>
</gene>
<keyword evidence="10" id="KW-1185">Reference proteome</keyword>
<dbReference type="InterPro" id="IPR031656">
    <property type="entry name" value="DAO_C"/>
</dbReference>
<dbReference type="InterPro" id="IPR006076">
    <property type="entry name" value="FAD-dep_OxRdtase"/>
</dbReference>
<evidence type="ECO:0000256" key="1">
    <source>
        <dbReference type="ARBA" id="ARBA00001974"/>
    </source>
</evidence>
<accession>A0A1H4ABE2</accession>
<keyword evidence="3" id="KW-0285">Flavoprotein</keyword>
<dbReference type="PANTHER" id="PTHR11985">
    <property type="entry name" value="GLYCEROL-3-PHOSPHATE DEHYDROGENASE"/>
    <property type="match status" value="1"/>
</dbReference>
<feature type="domain" description="FAD dependent oxidoreductase" evidence="7">
    <location>
        <begin position="32"/>
        <end position="354"/>
    </location>
</feature>
<evidence type="ECO:0000256" key="5">
    <source>
        <dbReference type="ARBA" id="ARBA00022827"/>
    </source>
</evidence>
<dbReference type="AlphaFoldDB" id="A0A1H4ABE2"/>
<evidence type="ECO:0000256" key="4">
    <source>
        <dbReference type="ARBA" id="ARBA00022798"/>
    </source>
</evidence>
<dbReference type="InterPro" id="IPR038299">
    <property type="entry name" value="DAO_C_sf"/>
</dbReference>
<evidence type="ECO:0000256" key="2">
    <source>
        <dbReference type="ARBA" id="ARBA00007330"/>
    </source>
</evidence>
<reference evidence="10" key="1">
    <citation type="submission" date="2016-10" db="EMBL/GenBank/DDBJ databases">
        <authorList>
            <person name="Varghese N."/>
            <person name="Submissions S."/>
        </authorList>
    </citation>
    <scope>NUCLEOTIDE SEQUENCE [LARGE SCALE GENOMIC DNA]</scope>
    <source>
        <strain evidence="10">DSM 23920</strain>
    </source>
</reference>
<dbReference type="GO" id="GO:0004368">
    <property type="term" value="F:glycerol-3-phosphate dehydrogenase (quinone) activity"/>
    <property type="evidence" value="ECO:0007669"/>
    <property type="project" value="InterPro"/>
</dbReference>
<keyword evidence="4" id="KW-0319">Glycerol metabolism</keyword>
<evidence type="ECO:0000313" key="10">
    <source>
        <dbReference type="Proteomes" id="UP000199656"/>
    </source>
</evidence>
<proteinExistence type="inferred from homology"/>
<dbReference type="Proteomes" id="UP000199656">
    <property type="component" value="Unassembled WGS sequence"/>
</dbReference>
<dbReference type="InterPro" id="IPR036188">
    <property type="entry name" value="FAD/NAD-bd_sf"/>
</dbReference>
<keyword evidence="6" id="KW-0560">Oxidoreductase</keyword>
<dbReference type="InterPro" id="IPR000447">
    <property type="entry name" value="G3P_DH_FAD-dep"/>
</dbReference>
<evidence type="ECO:0000259" key="7">
    <source>
        <dbReference type="Pfam" id="PF01266"/>
    </source>
</evidence>
<dbReference type="Gene3D" id="1.10.8.870">
    <property type="entry name" value="Alpha-glycerophosphate oxidase, cap domain"/>
    <property type="match status" value="1"/>
</dbReference>
<dbReference type="Pfam" id="PF01266">
    <property type="entry name" value="DAO"/>
    <property type="match status" value="1"/>
</dbReference>
<name>A0A1H4ABE2_9BACT</name>
<dbReference type="EMBL" id="FNRL01000005">
    <property type="protein sequence ID" value="SEA33227.1"/>
    <property type="molecule type" value="Genomic_DNA"/>
</dbReference>
<protein>
    <submittedName>
        <fullName evidence="9">Glycerol-3-phosphate dehydrogenase</fullName>
    </submittedName>
</protein>
<sequence>MPNCNLYKVDQRFFMNREMLVSSLRKDLQPWDVIVIGGGATGLGAALEATTRGYRTLLLEQVDFAKSTSSKSTKLVHGGVRYLAQGDVSLVREASIERGRLSANAPHLVRNLAFVIPTFSWWENLKYTIGLKLYDWLAGRLSLGRSLHISRTEALNRLSTLQQNKLSGGVLYHDGQFDDSRLAINLAQTISEKGGVALNYMKVVGLSKDENGKLSGVTVRDILNGGEDDIHLNATAIINATGVFADDILEMDNPAAPRSIAASQGVHLVVDREFLPGHDALMIPQTSDGRVLFMVPWHDKVVIGTTDTPVNHISLDPHPLEKEIKFILDTAAQYLAKAPKREDVKSLWAGLRPLAAAKAEGHKTKEISRSHKIIVSRSQLLTIIGGKWTTYRRMAADVINKMEEVLRWKSTTSPTEHLRVHGAMEVDWQDPWYFYGTDAAHIRRLIEKNPQMNQELSARYHIVKAQVVWAVREEMARNIEDFLARRVRLLFLDAREAIRIAPAVARIMAEELHKDEHWVATQISSFEAEAKGYLLDVE</sequence>
<keyword evidence="5" id="KW-0274">FAD</keyword>
<dbReference type="STRING" id="408074.SAMN05660909_01581"/>
<dbReference type="Gene3D" id="3.30.9.10">
    <property type="entry name" value="D-Amino Acid Oxidase, subunit A, domain 2"/>
    <property type="match status" value="1"/>
</dbReference>
<dbReference type="SUPFAM" id="SSF51905">
    <property type="entry name" value="FAD/NAD(P)-binding domain"/>
    <property type="match status" value="1"/>
</dbReference>
<feature type="domain" description="Alpha-glycerophosphate oxidase C-terminal" evidence="8">
    <location>
        <begin position="382"/>
        <end position="516"/>
    </location>
</feature>
<dbReference type="GO" id="GO:0006071">
    <property type="term" value="P:glycerol metabolic process"/>
    <property type="evidence" value="ECO:0007669"/>
    <property type="project" value="UniProtKB-KW"/>
</dbReference>
<dbReference type="GO" id="GO:0046168">
    <property type="term" value="P:glycerol-3-phosphate catabolic process"/>
    <property type="evidence" value="ECO:0007669"/>
    <property type="project" value="TreeGrafter"/>
</dbReference>
<evidence type="ECO:0000313" key="9">
    <source>
        <dbReference type="EMBL" id="SEA33227.1"/>
    </source>
</evidence>
<dbReference type="PANTHER" id="PTHR11985:SF35">
    <property type="entry name" value="ANAEROBIC GLYCEROL-3-PHOSPHATE DEHYDROGENASE SUBUNIT A"/>
    <property type="match status" value="1"/>
</dbReference>
<dbReference type="PROSITE" id="PS00978">
    <property type="entry name" value="FAD_G3PDH_2"/>
    <property type="match status" value="1"/>
</dbReference>
<evidence type="ECO:0000256" key="3">
    <source>
        <dbReference type="ARBA" id="ARBA00022630"/>
    </source>
</evidence>
<comment type="similarity">
    <text evidence="2">Belongs to the FAD-dependent glycerol-3-phosphate dehydrogenase family.</text>
</comment>
<dbReference type="Gene3D" id="3.50.50.60">
    <property type="entry name" value="FAD/NAD(P)-binding domain"/>
    <property type="match status" value="1"/>
</dbReference>
<comment type="cofactor">
    <cofactor evidence="1">
        <name>FAD</name>
        <dbReference type="ChEBI" id="CHEBI:57692"/>
    </cofactor>
</comment>
<evidence type="ECO:0000259" key="8">
    <source>
        <dbReference type="Pfam" id="PF16901"/>
    </source>
</evidence>
<dbReference type="PRINTS" id="PR01001">
    <property type="entry name" value="FADG3PDH"/>
</dbReference>
<evidence type="ECO:0000256" key="6">
    <source>
        <dbReference type="ARBA" id="ARBA00023002"/>
    </source>
</evidence>
<organism evidence="9 10">
    <name type="scientific">Chitinophaga terrae</name>
    <name type="common">ex Kim and Jung 2007</name>
    <dbReference type="NCBI Taxonomy" id="408074"/>
    <lineage>
        <taxon>Bacteria</taxon>
        <taxon>Pseudomonadati</taxon>
        <taxon>Bacteroidota</taxon>
        <taxon>Chitinophagia</taxon>
        <taxon>Chitinophagales</taxon>
        <taxon>Chitinophagaceae</taxon>
        <taxon>Chitinophaga</taxon>
    </lineage>
</organism>
<dbReference type="Pfam" id="PF16901">
    <property type="entry name" value="DAO_C"/>
    <property type="match status" value="1"/>
</dbReference>